<feature type="domain" description="Peptidase M20 dimerisation" evidence="4">
    <location>
        <begin position="73"/>
        <end position="184"/>
    </location>
</feature>
<comment type="caution">
    <text evidence="5">The sequence shown here is derived from an EMBL/GenBank/DDBJ whole genome shotgun (WGS) entry which is preliminary data.</text>
</comment>
<dbReference type="SUPFAM" id="SSF55031">
    <property type="entry name" value="Bacterial exopeptidase dimerisation domain"/>
    <property type="match status" value="1"/>
</dbReference>
<dbReference type="OrthoDB" id="3064516at2759"/>
<dbReference type="InterPro" id="IPR002933">
    <property type="entry name" value="Peptidase_M20"/>
</dbReference>
<proteinExistence type="predicted"/>
<dbReference type="GO" id="GO:0046872">
    <property type="term" value="F:metal ion binding"/>
    <property type="evidence" value="ECO:0007669"/>
    <property type="project" value="UniProtKB-KW"/>
</dbReference>
<feature type="chain" id="PRO_5004557489" evidence="3">
    <location>
        <begin position="18"/>
        <end position="296"/>
    </location>
</feature>
<gene>
    <name evidence="5" type="ORF">STCU_09521</name>
</gene>
<keyword evidence="2" id="KW-0378">Hydrolase</keyword>
<dbReference type="Pfam" id="PF01546">
    <property type="entry name" value="Peptidase_M20"/>
    <property type="match status" value="1"/>
</dbReference>
<dbReference type="Gene3D" id="3.30.70.360">
    <property type="match status" value="1"/>
</dbReference>
<evidence type="ECO:0000313" key="5">
    <source>
        <dbReference type="EMBL" id="EPY19324.1"/>
    </source>
</evidence>
<keyword evidence="3" id="KW-0732">Signal</keyword>
<accession>S9TRV1</accession>
<dbReference type="PANTHER" id="PTHR43808">
    <property type="entry name" value="ACETYLORNITHINE DEACETYLASE"/>
    <property type="match status" value="1"/>
</dbReference>
<dbReference type="InterPro" id="IPR011650">
    <property type="entry name" value="Peptidase_M20_dimer"/>
</dbReference>
<evidence type="ECO:0000313" key="6">
    <source>
        <dbReference type="Proteomes" id="UP000015354"/>
    </source>
</evidence>
<dbReference type="Gene3D" id="3.40.630.10">
    <property type="entry name" value="Zn peptidases"/>
    <property type="match status" value="1"/>
</dbReference>
<dbReference type="InterPro" id="IPR036264">
    <property type="entry name" value="Bact_exopeptidase_dim_dom"/>
</dbReference>
<organism evidence="5 6">
    <name type="scientific">Strigomonas culicis</name>
    <dbReference type="NCBI Taxonomy" id="28005"/>
    <lineage>
        <taxon>Eukaryota</taxon>
        <taxon>Discoba</taxon>
        <taxon>Euglenozoa</taxon>
        <taxon>Kinetoplastea</taxon>
        <taxon>Metakinetoplastina</taxon>
        <taxon>Trypanosomatida</taxon>
        <taxon>Trypanosomatidae</taxon>
        <taxon>Strigomonadinae</taxon>
        <taxon>Strigomonas</taxon>
    </lineage>
</organism>
<dbReference type="GO" id="GO:0006526">
    <property type="term" value="P:L-arginine biosynthetic process"/>
    <property type="evidence" value="ECO:0007669"/>
    <property type="project" value="TreeGrafter"/>
</dbReference>
<dbReference type="AlphaFoldDB" id="S9TRV1"/>
<evidence type="ECO:0000256" key="3">
    <source>
        <dbReference type="SAM" id="SignalP"/>
    </source>
</evidence>
<dbReference type="EMBL" id="ATMH01009521">
    <property type="protein sequence ID" value="EPY19324.1"/>
    <property type="molecule type" value="Genomic_DNA"/>
</dbReference>
<sequence>MKGFLAVVLALTPTFLAMPRRAPIHYAFSYNEEVGCSGVPYLIRYLQKVEVNGKPFTADGCLVGEPTDMEVYIGNKGFFVWDVEVHGKPIHSSQAMMGTSCNAIDYAAQLVMKIKELAIAIRDHGHRDECFDCPFACVTTALMNGGNAVNTVPEHCSFTFSIRTLTAEEAPTLERDVQQYIDTTILPEMRREFAGATVLLKRGINFPPFIGDEKAPFTQQAMHLCKSHKPRHTGGGTEAGFFQDILHIPTVIAGPGDSRYIHLADERVSVAFMDQCMQMVKDLATLLTSAGKQGNL</sequence>
<reference evidence="5 6" key="1">
    <citation type="journal article" date="2013" name="PLoS ONE">
        <title>Predicting the Proteins of Angomonas deanei, Strigomonas culicis and Their Respective Endosymbionts Reveals New Aspects of the Trypanosomatidae Family.</title>
        <authorList>
            <person name="Motta M.C."/>
            <person name="Martins A.C."/>
            <person name="de Souza S.S."/>
            <person name="Catta-Preta C.M."/>
            <person name="Silva R."/>
            <person name="Klein C.C."/>
            <person name="de Almeida L.G."/>
            <person name="de Lima Cunha O."/>
            <person name="Ciapina L.P."/>
            <person name="Brocchi M."/>
            <person name="Colabardini A.C."/>
            <person name="de Araujo Lima B."/>
            <person name="Machado C.R."/>
            <person name="de Almeida Soares C.M."/>
            <person name="Probst C.M."/>
            <person name="de Menezes C.B."/>
            <person name="Thompson C.E."/>
            <person name="Bartholomeu D.C."/>
            <person name="Gradia D.F."/>
            <person name="Pavoni D.P."/>
            <person name="Grisard E.C."/>
            <person name="Fantinatti-Garboggini F."/>
            <person name="Marchini F.K."/>
            <person name="Rodrigues-Luiz G.F."/>
            <person name="Wagner G."/>
            <person name="Goldman G.H."/>
            <person name="Fietto J.L."/>
            <person name="Elias M.C."/>
            <person name="Goldman M.H."/>
            <person name="Sagot M.F."/>
            <person name="Pereira M."/>
            <person name="Stoco P.H."/>
            <person name="de Mendonca-Neto R.P."/>
            <person name="Teixeira S.M."/>
            <person name="Maciel T.E."/>
            <person name="de Oliveira Mendes T.A."/>
            <person name="Urmenyi T.P."/>
            <person name="de Souza W."/>
            <person name="Schenkman S."/>
            <person name="de Vasconcelos A.T."/>
        </authorList>
    </citation>
    <scope>NUCLEOTIDE SEQUENCE [LARGE SCALE GENOMIC DNA]</scope>
</reference>
<evidence type="ECO:0000256" key="2">
    <source>
        <dbReference type="ARBA" id="ARBA00022801"/>
    </source>
</evidence>
<feature type="signal peptide" evidence="3">
    <location>
        <begin position="1"/>
        <end position="17"/>
    </location>
</feature>
<keyword evidence="6" id="KW-1185">Reference proteome</keyword>
<protein>
    <submittedName>
        <fullName evidence="5">Acetylornithine deacetylase</fullName>
    </submittedName>
</protein>
<dbReference type="PANTHER" id="PTHR43808:SF31">
    <property type="entry name" value="N-ACETYL-L-CITRULLINE DEACETYLASE"/>
    <property type="match status" value="1"/>
</dbReference>
<dbReference type="SUPFAM" id="SSF53187">
    <property type="entry name" value="Zn-dependent exopeptidases"/>
    <property type="match status" value="1"/>
</dbReference>
<dbReference type="Proteomes" id="UP000015354">
    <property type="component" value="Unassembled WGS sequence"/>
</dbReference>
<dbReference type="Pfam" id="PF07687">
    <property type="entry name" value="M20_dimer"/>
    <property type="match status" value="1"/>
</dbReference>
<keyword evidence="1" id="KW-0479">Metal-binding</keyword>
<dbReference type="InterPro" id="IPR050072">
    <property type="entry name" value="Peptidase_M20A"/>
</dbReference>
<evidence type="ECO:0000256" key="1">
    <source>
        <dbReference type="ARBA" id="ARBA00022723"/>
    </source>
</evidence>
<dbReference type="GO" id="GO:0008777">
    <property type="term" value="F:acetylornithine deacetylase activity"/>
    <property type="evidence" value="ECO:0007669"/>
    <property type="project" value="TreeGrafter"/>
</dbReference>
<name>S9TRV1_9TRYP</name>
<evidence type="ECO:0000259" key="4">
    <source>
        <dbReference type="Pfam" id="PF07687"/>
    </source>
</evidence>